<dbReference type="KEGG" id="sch:Sphch_3092"/>
<organism evidence="4 5">
    <name type="scientific">Sphingobium chlorophenolicum L-1</name>
    <dbReference type="NCBI Taxonomy" id="690566"/>
    <lineage>
        <taxon>Bacteria</taxon>
        <taxon>Pseudomonadati</taxon>
        <taxon>Pseudomonadota</taxon>
        <taxon>Alphaproteobacteria</taxon>
        <taxon>Sphingomonadales</taxon>
        <taxon>Sphingomonadaceae</taxon>
        <taxon>Sphingobium</taxon>
    </lineage>
</organism>
<dbReference type="HOGENOM" id="CLU_027324_0_1_5"/>
<gene>
    <name evidence="4" type="ORF">Sphch_3092</name>
</gene>
<dbReference type="RefSeq" id="WP_013848940.1">
    <property type="nucleotide sequence ID" value="NC_015594.1"/>
</dbReference>
<feature type="domain" description="Mannitol dehydrogenase C-terminal" evidence="3">
    <location>
        <begin position="272"/>
        <end position="420"/>
    </location>
</feature>
<dbReference type="STRING" id="690566.Sphch_3092"/>
<dbReference type="PRINTS" id="PR00084">
    <property type="entry name" value="MTLDHDRGNASE"/>
</dbReference>
<feature type="domain" description="Mannitol dehydrogenase N-terminal" evidence="2">
    <location>
        <begin position="28"/>
        <end position="263"/>
    </location>
</feature>
<dbReference type="PANTHER" id="PTHR43362:SF1">
    <property type="entry name" value="MANNITOL DEHYDROGENASE 2-RELATED"/>
    <property type="match status" value="1"/>
</dbReference>
<dbReference type="InterPro" id="IPR013118">
    <property type="entry name" value="Mannitol_DH_C"/>
</dbReference>
<reference evidence="4 5" key="1">
    <citation type="submission" date="2011-05" db="EMBL/GenBank/DDBJ databases">
        <title>Complete sequence of chromosome 2 of Sphingobium chlorophenolicum L-1.</title>
        <authorList>
            <consortium name="US DOE Joint Genome Institute"/>
            <person name="Lucas S."/>
            <person name="Han J."/>
            <person name="Lapidus A."/>
            <person name="Cheng J.-F."/>
            <person name="Goodwin L."/>
            <person name="Pitluck S."/>
            <person name="Peters L."/>
            <person name="Daligault H."/>
            <person name="Han C."/>
            <person name="Tapia R."/>
            <person name="Land M."/>
            <person name="Hauser L."/>
            <person name="Kyrpides N."/>
            <person name="Ivanova N."/>
            <person name="Pagani I."/>
            <person name="Turner P."/>
            <person name="Copley S."/>
            <person name="Woyke T."/>
        </authorList>
    </citation>
    <scope>NUCLEOTIDE SEQUENCE [LARGE SCALE GENOMIC DNA]</scope>
    <source>
        <strain evidence="4 5">L-1</strain>
    </source>
</reference>
<dbReference type="InterPro" id="IPR013328">
    <property type="entry name" value="6PGD_dom2"/>
</dbReference>
<dbReference type="EMBL" id="CP002799">
    <property type="protein sequence ID" value="AEG50710.1"/>
    <property type="molecule type" value="Genomic_DNA"/>
</dbReference>
<dbReference type="GO" id="GO:0008866">
    <property type="term" value="F:fructuronate reductase activity"/>
    <property type="evidence" value="ECO:0007669"/>
    <property type="project" value="UniProtKB-EC"/>
</dbReference>
<sequence length="463" mass="49616">MRLSAATLDRLPDGIDRFGYDRDAQAVGIVHFGIGAFHRAHQAVYCDRAMDAGERDWMICGVSLRSAEVAEQLNPQDGLYSVAERSEDGTRLRVVGAVREVLVATASPEAVIDRIAAPATRIISFTVTEKGYCRAADGSLDPALAGEGSLYRFVAEGLARRRTAGLGGVTLLSCDNLADNGPQLERLMQAYLAVRDPALAGWVADHCRFPMTMIDRIVPATTVEDRDAAQAATGLRDEGMIATEPFSQWVIEDRFAGPRPRWEDVGAQLVADVAPYETAKLRMLNGAHSAIAYLGLQRGHAHVHEAVADPGLREMAERLMRREAAPTIAAAQGQDLAAYADRLMVRFANPALPHRLIQIAMDGSQKIPQRWLGTLAASRTSGHDCPVILTALGAWLGHVRGDNAARWGAVDDPLAGDLAALWQGKDALQVTTALFGPGGLMAGTWQGAPQDLARIAAAVPARG</sequence>
<evidence type="ECO:0000259" key="2">
    <source>
        <dbReference type="Pfam" id="PF01232"/>
    </source>
</evidence>
<dbReference type="Gene3D" id="3.40.50.720">
    <property type="entry name" value="NAD(P)-binding Rossmann-like Domain"/>
    <property type="match status" value="1"/>
</dbReference>
<protein>
    <submittedName>
        <fullName evidence="4">Fructuronate reductase</fullName>
        <ecNumber evidence="4">1.1.1.57</ecNumber>
    </submittedName>
</protein>
<evidence type="ECO:0000313" key="4">
    <source>
        <dbReference type="EMBL" id="AEG50710.1"/>
    </source>
</evidence>
<proteinExistence type="predicted"/>
<dbReference type="InterPro" id="IPR008927">
    <property type="entry name" value="6-PGluconate_DH-like_C_sf"/>
</dbReference>
<keyword evidence="5" id="KW-1185">Reference proteome</keyword>
<dbReference type="SUPFAM" id="SSF48179">
    <property type="entry name" value="6-phosphogluconate dehydrogenase C-terminal domain-like"/>
    <property type="match status" value="1"/>
</dbReference>
<evidence type="ECO:0000313" key="5">
    <source>
        <dbReference type="Proteomes" id="UP000007150"/>
    </source>
</evidence>
<dbReference type="Proteomes" id="UP000007150">
    <property type="component" value="Chromosome 2"/>
</dbReference>
<dbReference type="InterPro" id="IPR000669">
    <property type="entry name" value="Mannitol_DH"/>
</dbReference>
<name>F6F2P8_SPHCR</name>
<accession>F6F2P8</accession>
<dbReference type="InterPro" id="IPR050988">
    <property type="entry name" value="Mannitol_DH/Oxidoreductase"/>
</dbReference>
<dbReference type="PANTHER" id="PTHR43362">
    <property type="entry name" value="MANNITOL DEHYDROGENASE DSF1-RELATED"/>
    <property type="match status" value="1"/>
</dbReference>
<dbReference type="EC" id="1.1.1.57" evidence="4"/>
<evidence type="ECO:0000256" key="1">
    <source>
        <dbReference type="ARBA" id="ARBA00023002"/>
    </source>
</evidence>
<dbReference type="SUPFAM" id="SSF51735">
    <property type="entry name" value="NAD(P)-binding Rossmann-fold domains"/>
    <property type="match status" value="1"/>
</dbReference>
<keyword evidence="1 4" id="KW-0560">Oxidoreductase</keyword>
<dbReference type="Pfam" id="PF01232">
    <property type="entry name" value="Mannitol_dh"/>
    <property type="match status" value="1"/>
</dbReference>
<dbReference type="Gene3D" id="1.10.1040.10">
    <property type="entry name" value="N-(1-d-carboxylethyl)-l-norvaline Dehydrogenase, domain 2"/>
    <property type="match status" value="1"/>
</dbReference>
<dbReference type="Pfam" id="PF08125">
    <property type="entry name" value="Mannitol_dh_C"/>
    <property type="match status" value="1"/>
</dbReference>
<dbReference type="InterPro" id="IPR036291">
    <property type="entry name" value="NAD(P)-bd_dom_sf"/>
</dbReference>
<dbReference type="InterPro" id="IPR013131">
    <property type="entry name" value="Mannitol_DH_N"/>
</dbReference>
<dbReference type="AlphaFoldDB" id="F6F2P8"/>
<evidence type="ECO:0000259" key="3">
    <source>
        <dbReference type="Pfam" id="PF08125"/>
    </source>
</evidence>